<comment type="cofactor">
    <cofactor evidence="9">
        <name>[2Fe-2S] cluster</name>
        <dbReference type="ChEBI" id="CHEBI:190135"/>
    </cofactor>
</comment>
<dbReference type="InterPro" id="IPR000283">
    <property type="entry name" value="NADH_UbQ_OxRdtase_75kDa_su_CS"/>
</dbReference>
<dbReference type="Pfam" id="PF13510">
    <property type="entry name" value="Fer2_4"/>
    <property type="match status" value="1"/>
</dbReference>
<dbReference type="PROSITE" id="PS51085">
    <property type="entry name" value="2FE2S_FER_2"/>
    <property type="match status" value="1"/>
</dbReference>
<evidence type="ECO:0000256" key="5">
    <source>
        <dbReference type="ARBA" id="ARBA00022967"/>
    </source>
</evidence>
<feature type="domain" description="2Fe-2S ferredoxin-type" evidence="11">
    <location>
        <begin position="1"/>
        <end position="79"/>
    </location>
</feature>
<geneLocation type="mitochondrion" evidence="14"/>
<comment type="cofactor">
    <cofactor evidence="1">
        <name>[4Fe-4S] cluster</name>
        <dbReference type="ChEBI" id="CHEBI:49883"/>
    </cofactor>
</comment>
<evidence type="ECO:0000256" key="7">
    <source>
        <dbReference type="ARBA" id="ARBA00023014"/>
    </source>
</evidence>
<dbReference type="FunFam" id="3.30.200.210:FF:000002">
    <property type="entry name" value="NADH-ubiquinone oxidoreductase 75 kDa subunit"/>
    <property type="match status" value="1"/>
</dbReference>
<dbReference type="PANTHER" id="PTHR43105">
    <property type="entry name" value="RESPIRATORY NITRATE REDUCTASE"/>
    <property type="match status" value="1"/>
</dbReference>
<dbReference type="Gene3D" id="3.30.70.20">
    <property type="match status" value="1"/>
</dbReference>
<dbReference type="PROSITE" id="PS00643">
    <property type="entry name" value="COMPLEX1_75K_3"/>
    <property type="match status" value="1"/>
</dbReference>
<accession>A0A481WAR0</accession>
<evidence type="ECO:0000256" key="9">
    <source>
        <dbReference type="ARBA" id="ARBA00034078"/>
    </source>
</evidence>
<dbReference type="NCBIfam" id="TIGR01973">
    <property type="entry name" value="NuoG"/>
    <property type="match status" value="1"/>
</dbReference>
<dbReference type="FunFam" id="3.30.70.20:FF:000002">
    <property type="entry name" value="NADH-ubiquinone oxidoreductase 75 kDa subunit"/>
    <property type="match status" value="1"/>
</dbReference>
<evidence type="ECO:0000259" key="11">
    <source>
        <dbReference type="PROSITE" id="PS51085"/>
    </source>
</evidence>
<evidence type="ECO:0000256" key="1">
    <source>
        <dbReference type="ARBA" id="ARBA00001966"/>
    </source>
</evidence>
<dbReference type="SUPFAM" id="SSF54292">
    <property type="entry name" value="2Fe-2S ferredoxin-like"/>
    <property type="match status" value="1"/>
</dbReference>
<dbReference type="Gene3D" id="3.30.200.210">
    <property type="match status" value="1"/>
</dbReference>
<dbReference type="Gene3D" id="3.10.20.740">
    <property type="match status" value="1"/>
</dbReference>
<dbReference type="InterPro" id="IPR054351">
    <property type="entry name" value="NADH_UbQ_OxRdtase_ferredoxin"/>
</dbReference>
<protein>
    <submittedName>
        <fullName evidence="14">NADH dehydrogenase subunit 11</fullName>
    </submittedName>
</protein>
<dbReference type="GO" id="GO:0046872">
    <property type="term" value="F:metal ion binding"/>
    <property type="evidence" value="ECO:0007669"/>
    <property type="project" value="UniProtKB-KW"/>
</dbReference>
<dbReference type="GO" id="GO:0016651">
    <property type="term" value="F:oxidoreductase activity, acting on NAD(P)H"/>
    <property type="evidence" value="ECO:0007669"/>
    <property type="project" value="InterPro"/>
</dbReference>
<dbReference type="CDD" id="cd00207">
    <property type="entry name" value="fer2"/>
    <property type="match status" value="1"/>
</dbReference>
<evidence type="ECO:0000256" key="3">
    <source>
        <dbReference type="ARBA" id="ARBA00022485"/>
    </source>
</evidence>
<dbReference type="InterPro" id="IPR036010">
    <property type="entry name" value="2Fe-2S_ferredoxin-like_sf"/>
</dbReference>
<dbReference type="GO" id="GO:0016020">
    <property type="term" value="C:membrane"/>
    <property type="evidence" value="ECO:0007669"/>
    <property type="project" value="InterPro"/>
</dbReference>
<keyword evidence="8" id="KW-0520">NAD</keyword>
<keyword evidence="7" id="KW-0411">Iron-sulfur</keyword>
<evidence type="ECO:0000256" key="2">
    <source>
        <dbReference type="ARBA" id="ARBA00005404"/>
    </source>
</evidence>
<comment type="similarity">
    <text evidence="2 10">Belongs to the complex I 75 kDa subunit family.</text>
</comment>
<dbReference type="GO" id="GO:0042773">
    <property type="term" value="P:ATP synthesis coupled electron transport"/>
    <property type="evidence" value="ECO:0007669"/>
    <property type="project" value="InterPro"/>
</dbReference>
<evidence type="ECO:0000313" key="14">
    <source>
        <dbReference type="EMBL" id="QBJ06290.1"/>
    </source>
</evidence>
<dbReference type="PROSITE" id="PS51839">
    <property type="entry name" value="4FE4S_HC3"/>
    <property type="match status" value="1"/>
</dbReference>
<keyword evidence="4" id="KW-0479">Metal-binding</keyword>
<name>A0A481WAR0_GUITH</name>
<dbReference type="Pfam" id="PF22117">
    <property type="entry name" value="Fer4_Nqo3"/>
    <property type="match status" value="1"/>
</dbReference>
<dbReference type="PROSITE" id="PS00641">
    <property type="entry name" value="COMPLEX1_75K_1"/>
    <property type="match status" value="1"/>
</dbReference>
<evidence type="ECO:0000256" key="8">
    <source>
        <dbReference type="ARBA" id="ARBA00023027"/>
    </source>
</evidence>
<proteinExistence type="inferred from homology"/>
<evidence type="ECO:0000256" key="6">
    <source>
        <dbReference type="ARBA" id="ARBA00023004"/>
    </source>
</evidence>
<dbReference type="RefSeq" id="YP_009577912.1">
    <property type="nucleotide sequence ID" value="NC_041490.1"/>
</dbReference>
<sequence>MSITININGNLFNVEPNISVLQACEMANIVIPRFCYHERLSVAGNCRMCLVEVEKMPKLQVSCSIPVMPNMIVKTESLAVKKAREGVLEFLLINHPLDCPICDQGGECDLQDQSLIYGGDRSRFKEFKRATEDKDCGPLIKTVMTRCIHCTRCVRFANEVIGVPVFGTSGRGNSLEIGTYVGKMLSSELSGNIIDLCPVGALTSKPYAFLARPWELKSTESIDIFDSLHSNIRIDTRGYDIMRVLPRLNEAINEEWISDKARFSFDGLLVQRLTTPLIKNKEGLFNPISWDNAVDLVTKRLKNNVTPQNLTFISGDLCDVETLLTIKNFTLLANAKVINNAFENYINTDYQTFFKFNTLIKNILKSDLCLLVGINPRIEGPILNYHLRKRFLLGNFVVSYIGSPLKLSFPTIQLGNSFSSFFSILEGSSSFCKSIKHSKKPIIIFGRSFQSYLKDNNLDLAFTILSKNNFLMNNFWNGINYFNNYTSNFAYYNFCLNNLSSTSNNDTNILYILENTKPLQNSINYDFLIYQGHHGCANAQKADLIFPSSSFMEKSSLYMNCEGRLQYSQSASLSLNLAKSSANILQIILNSVFKLKKGFIGNDNFSIAGSNLRDFIPFSNVMINTVNSNFFSLISPLYSTLVVQNSYIYSSLFDNFYQTDIISESSANMSKSSKLLLDKSPFNL</sequence>
<reference evidence="14" key="2">
    <citation type="submission" date="2018-09" db="EMBL/GenBank/DDBJ databases">
        <authorList>
            <person name="Suo F.Y."/>
            <person name="Ma Y.F."/>
            <person name="Huang L.D."/>
        </authorList>
    </citation>
    <scope>NUCLEOTIDE SEQUENCE</scope>
</reference>
<keyword evidence="3" id="KW-0004">4Fe-4S</keyword>
<dbReference type="InterPro" id="IPR006656">
    <property type="entry name" value="Mopterin_OxRdtase"/>
</dbReference>
<dbReference type="Pfam" id="PF22151">
    <property type="entry name" value="Fer4_NDSU1"/>
    <property type="match status" value="1"/>
</dbReference>
<dbReference type="InterPro" id="IPR006963">
    <property type="entry name" value="Mopterin_OxRdtase_4Fe-4S_dom"/>
</dbReference>
<organism evidence="14">
    <name type="scientific">Guillardia theta</name>
    <name type="common">Cryptophyte</name>
    <name type="synonym">Cryptomonas phi</name>
    <dbReference type="NCBI Taxonomy" id="55529"/>
    <lineage>
        <taxon>Eukaryota</taxon>
        <taxon>Cryptophyceae</taxon>
        <taxon>Pyrenomonadales</taxon>
        <taxon>Geminigeraceae</taxon>
        <taxon>Guillardia</taxon>
    </lineage>
</organism>
<gene>
    <name evidence="14" type="primary">nad11</name>
</gene>
<dbReference type="Pfam" id="PF10588">
    <property type="entry name" value="NADH-G_4Fe-4S_3"/>
    <property type="match status" value="1"/>
</dbReference>
<dbReference type="GO" id="GO:0008137">
    <property type="term" value="F:NADH dehydrogenase (ubiquinone) activity"/>
    <property type="evidence" value="ECO:0007669"/>
    <property type="project" value="InterPro"/>
</dbReference>
<dbReference type="InterPro" id="IPR010228">
    <property type="entry name" value="NADH_UbQ_OxRdtase_Gsu"/>
</dbReference>
<dbReference type="EMBL" id="MH844545">
    <property type="protein sequence ID" value="QBJ06290.1"/>
    <property type="molecule type" value="Genomic_DNA"/>
</dbReference>
<dbReference type="PANTHER" id="PTHR43105:SF13">
    <property type="entry name" value="NADH-UBIQUINONE OXIDOREDUCTASE 75 KDA SUBUNIT, MITOCHONDRIAL"/>
    <property type="match status" value="1"/>
</dbReference>
<keyword evidence="14" id="KW-0496">Mitochondrion</keyword>
<dbReference type="SUPFAM" id="SSF54862">
    <property type="entry name" value="4Fe-4S ferredoxins"/>
    <property type="match status" value="1"/>
</dbReference>
<dbReference type="Pfam" id="PF00384">
    <property type="entry name" value="Molybdopterin"/>
    <property type="match status" value="1"/>
</dbReference>
<evidence type="ECO:0000256" key="10">
    <source>
        <dbReference type="RuleBase" id="RU004523"/>
    </source>
</evidence>
<dbReference type="GeneID" id="39703294"/>
<dbReference type="PROSITE" id="PS00642">
    <property type="entry name" value="COMPLEX1_75K_2"/>
    <property type="match status" value="1"/>
</dbReference>
<dbReference type="SMART" id="SM00929">
    <property type="entry name" value="NADH-G_4Fe-4S_3"/>
    <property type="match status" value="1"/>
</dbReference>
<dbReference type="SUPFAM" id="SSF53706">
    <property type="entry name" value="Formate dehydrogenase/DMSO reductase, domains 1-3"/>
    <property type="match status" value="1"/>
</dbReference>
<feature type="domain" description="4Fe-4S Mo/W bis-MGD-type" evidence="12">
    <location>
        <begin position="216"/>
        <end position="272"/>
    </location>
</feature>
<keyword evidence="6" id="KW-0408">Iron</keyword>
<dbReference type="InterPro" id="IPR019574">
    <property type="entry name" value="NADH_UbQ_OxRdtase_Gsu_4Fe4S-bd"/>
</dbReference>
<dbReference type="Gene3D" id="3.40.50.740">
    <property type="match status" value="1"/>
</dbReference>
<reference evidence="14" key="1">
    <citation type="journal article" date="2018" name="Mitochondrial DNA Part B Resour">
        <title>The complete mitochondrial genome of a transitional form in secondary endosymbiotic Cryptophyte algae Guillardia theta strain CCMP2712.</title>
        <authorList>
            <person name="Suo F."/>
            <person name="Ma Y."/>
            <person name="Manzilamu Z."/>
            <person name="Huang L."/>
        </authorList>
    </citation>
    <scope>NUCLEOTIDE SEQUENCE</scope>
</reference>
<keyword evidence="5" id="KW-1278">Translocase</keyword>
<evidence type="ECO:0000256" key="4">
    <source>
        <dbReference type="ARBA" id="ARBA00022723"/>
    </source>
</evidence>
<dbReference type="AlphaFoldDB" id="A0A481WAR0"/>
<dbReference type="InterPro" id="IPR001041">
    <property type="entry name" value="2Fe-2S_ferredoxin-type"/>
</dbReference>
<dbReference type="PROSITE" id="PS51669">
    <property type="entry name" value="4FE4S_MOW_BIS_MGD"/>
    <property type="match status" value="1"/>
</dbReference>
<feature type="domain" description="4Fe-4S His(Cys)3-ligated-type" evidence="13">
    <location>
        <begin position="79"/>
        <end position="118"/>
    </location>
</feature>
<dbReference type="GO" id="GO:0051539">
    <property type="term" value="F:4 iron, 4 sulfur cluster binding"/>
    <property type="evidence" value="ECO:0007669"/>
    <property type="project" value="UniProtKB-KW"/>
</dbReference>
<dbReference type="FunFam" id="3.10.20.740:FF:000001">
    <property type="entry name" value="NADH-quinone oxidoreductase subunit G"/>
    <property type="match status" value="1"/>
</dbReference>
<evidence type="ECO:0000259" key="12">
    <source>
        <dbReference type="PROSITE" id="PS51669"/>
    </source>
</evidence>
<evidence type="ECO:0000259" key="13">
    <source>
        <dbReference type="PROSITE" id="PS51839"/>
    </source>
</evidence>
<dbReference type="InterPro" id="IPR050123">
    <property type="entry name" value="Prok_molybdopt-oxidoreductase"/>
</dbReference>